<gene>
    <name evidence="2" type="ORF">GCM10008959_24380</name>
</gene>
<evidence type="ECO:0000313" key="2">
    <source>
        <dbReference type="EMBL" id="GGR61601.1"/>
    </source>
</evidence>
<reference evidence="3" key="1">
    <citation type="journal article" date="2019" name="Int. J. Syst. Evol. Microbiol.">
        <title>The Global Catalogue of Microorganisms (GCM) 10K type strain sequencing project: providing services to taxonomists for standard genome sequencing and annotation.</title>
        <authorList>
            <consortium name="The Broad Institute Genomics Platform"/>
            <consortium name="The Broad Institute Genome Sequencing Center for Infectious Disease"/>
            <person name="Wu L."/>
            <person name="Ma J."/>
        </authorList>
    </citation>
    <scope>NUCLEOTIDE SEQUENCE [LARGE SCALE GENOMIC DNA]</scope>
    <source>
        <strain evidence="3">JCM 31404</strain>
    </source>
</reference>
<dbReference type="EMBL" id="BMQM01000016">
    <property type="protein sequence ID" value="GGR61601.1"/>
    <property type="molecule type" value="Genomic_DNA"/>
</dbReference>
<dbReference type="RefSeq" id="WP_189065269.1">
    <property type="nucleotide sequence ID" value="NZ_BMQM01000016.1"/>
</dbReference>
<sequence>MPQKTSPTSPPSCPIPSDAVWLTTEQLAASLQLSVRTVKRRLQDGTIPSRLIGRRRRVHRSYLDQQA</sequence>
<dbReference type="Pfam" id="PF12728">
    <property type="entry name" value="HTH_17"/>
    <property type="match status" value="1"/>
</dbReference>
<feature type="domain" description="Helix-turn-helix" evidence="1">
    <location>
        <begin position="21"/>
        <end position="65"/>
    </location>
</feature>
<name>A0ABQ2RWJ6_9DEIO</name>
<accession>A0ABQ2RWJ6</accession>
<dbReference type="InterPro" id="IPR010093">
    <property type="entry name" value="SinI_DNA-bd"/>
</dbReference>
<proteinExistence type="predicted"/>
<comment type="caution">
    <text evidence="2">The sequence shown here is derived from an EMBL/GenBank/DDBJ whole genome shotgun (WGS) entry which is preliminary data.</text>
</comment>
<dbReference type="NCBIfam" id="TIGR01764">
    <property type="entry name" value="excise"/>
    <property type="match status" value="1"/>
</dbReference>
<keyword evidence="3" id="KW-1185">Reference proteome</keyword>
<dbReference type="InterPro" id="IPR041657">
    <property type="entry name" value="HTH_17"/>
</dbReference>
<dbReference type="Proteomes" id="UP000634308">
    <property type="component" value="Unassembled WGS sequence"/>
</dbReference>
<protein>
    <recommendedName>
        <fullName evidence="1">Helix-turn-helix domain-containing protein</fullName>
    </recommendedName>
</protein>
<evidence type="ECO:0000313" key="3">
    <source>
        <dbReference type="Proteomes" id="UP000634308"/>
    </source>
</evidence>
<organism evidence="2 3">
    <name type="scientific">Deinococcus seoulensis</name>
    <dbReference type="NCBI Taxonomy" id="1837379"/>
    <lineage>
        <taxon>Bacteria</taxon>
        <taxon>Thermotogati</taxon>
        <taxon>Deinococcota</taxon>
        <taxon>Deinococci</taxon>
        <taxon>Deinococcales</taxon>
        <taxon>Deinococcaceae</taxon>
        <taxon>Deinococcus</taxon>
    </lineage>
</organism>
<evidence type="ECO:0000259" key="1">
    <source>
        <dbReference type="Pfam" id="PF12728"/>
    </source>
</evidence>